<evidence type="ECO:0000313" key="2">
    <source>
        <dbReference type="Proteomes" id="UP000295008"/>
    </source>
</evidence>
<evidence type="ECO:0000313" key="1">
    <source>
        <dbReference type="EMBL" id="TCL70910.1"/>
    </source>
</evidence>
<dbReference type="EMBL" id="SLUN01000008">
    <property type="protein sequence ID" value="TCL70910.1"/>
    <property type="molecule type" value="Genomic_DNA"/>
</dbReference>
<accession>A0A4R1RXK3</accession>
<comment type="caution">
    <text evidence="1">The sequence shown here is derived from an EMBL/GenBank/DDBJ whole genome shotgun (WGS) entry which is preliminary data.</text>
</comment>
<protein>
    <submittedName>
        <fullName evidence="1">Uncharacterized protein</fullName>
    </submittedName>
</protein>
<name>A0A4R1RXK3_HYDET</name>
<keyword evidence="2" id="KW-1185">Reference proteome</keyword>
<proteinExistence type="predicted"/>
<sequence length="54" mass="6332">MDTEKLELLQRFSMLMGPKTRIDRELLKNFLVVLSLIADRDVSDELIKVLQRIS</sequence>
<gene>
    <name evidence="1" type="ORF">EDC14_100855</name>
</gene>
<organism evidence="1 2">
    <name type="scientific">Hydrogenispora ethanolica</name>
    <dbReference type="NCBI Taxonomy" id="1082276"/>
    <lineage>
        <taxon>Bacteria</taxon>
        <taxon>Bacillati</taxon>
        <taxon>Bacillota</taxon>
        <taxon>Hydrogenispora</taxon>
    </lineage>
</organism>
<dbReference type="Proteomes" id="UP000295008">
    <property type="component" value="Unassembled WGS sequence"/>
</dbReference>
<dbReference type="AlphaFoldDB" id="A0A4R1RXK3"/>
<reference evidence="1 2" key="1">
    <citation type="submission" date="2019-03" db="EMBL/GenBank/DDBJ databases">
        <title>Genomic Encyclopedia of Type Strains, Phase IV (KMG-IV): sequencing the most valuable type-strain genomes for metagenomic binning, comparative biology and taxonomic classification.</title>
        <authorList>
            <person name="Goeker M."/>
        </authorList>
    </citation>
    <scope>NUCLEOTIDE SEQUENCE [LARGE SCALE GENOMIC DNA]</scope>
    <source>
        <strain evidence="1 2">LX-B</strain>
    </source>
</reference>